<protein>
    <recommendedName>
        <fullName evidence="6">2Fe-2S ferredoxin-type domain-containing protein</fullName>
    </recommendedName>
</protein>
<dbReference type="EMBL" id="BLLK01000047">
    <property type="protein sequence ID" value="GFH54816.1"/>
    <property type="molecule type" value="Genomic_DNA"/>
</dbReference>
<evidence type="ECO:0000259" key="6">
    <source>
        <dbReference type="Pfam" id="PF00111"/>
    </source>
</evidence>
<evidence type="ECO:0000256" key="4">
    <source>
        <dbReference type="ARBA" id="ARBA00023014"/>
    </source>
</evidence>
<evidence type="ECO:0000256" key="1">
    <source>
        <dbReference type="ARBA" id="ARBA00022714"/>
    </source>
</evidence>
<dbReference type="GO" id="GO:0009055">
    <property type="term" value="F:electron transfer activity"/>
    <property type="evidence" value="ECO:0007669"/>
    <property type="project" value="TreeGrafter"/>
</dbReference>
<feature type="chain" id="PRO_5042275900" description="2Fe-2S ferredoxin-type domain-containing protein" evidence="5">
    <location>
        <begin position="20"/>
        <end position="345"/>
    </location>
</feature>
<keyword evidence="8" id="KW-1185">Reference proteome</keyword>
<proteinExistence type="predicted"/>
<sequence>MRCKFYAVTTAALLSLAGAFISPRHTRVALSSRDKIRNANTQPLYESAAPFAGSGPRQVDMNQYNLPLEIIEQEWSANVVAKTIDNEGGIFLSCKNLREYFVDHIEVEIPRPASGVGLGIGLQEIAGGREDGLGITVVSDLIEDGYVNSLDVDIMRGDSIAGISIQRSNSKDVNGGSVGLTDSRETVSISTECLGYDGTVDAILSLPDAKTDDETLVLNIRRIRRKPKITVNLKYPPSQDTPDETIELFAGENLRLGMLVRGVKLNDPLAKRFDTKSEGNCGAGGLCRTCVVNIQKGEDLLAPQKTAEKQMLADNPRWRLGCKAFVGYGMKEGEMTVQVNPNQWD</sequence>
<dbReference type="Pfam" id="PF00111">
    <property type="entry name" value="Fer2"/>
    <property type="match status" value="1"/>
</dbReference>
<dbReference type="GO" id="GO:0140647">
    <property type="term" value="P:P450-containing electron transport chain"/>
    <property type="evidence" value="ECO:0007669"/>
    <property type="project" value="InterPro"/>
</dbReference>
<evidence type="ECO:0000256" key="3">
    <source>
        <dbReference type="ARBA" id="ARBA00023004"/>
    </source>
</evidence>
<evidence type="ECO:0000313" key="7">
    <source>
        <dbReference type="EMBL" id="GFH54816.1"/>
    </source>
</evidence>
<comment type="caution">
    <text evidence="7">The sequence shown here is derived from an EMBL/GenBank/DDBJ whole genome shotgun (WGS) entry which is preliminary data.</text>
</comment>
<accession>A0AAD3D126</accession>
<feature type="domain" description="2Fe-2S ferredoxin-type" evidence="6">
    <location>
        <begin position="279"/>
        <end position="326"/>
    </location>
</feature>
<dbReference type="InterPro" id="IPR001055">
    <property type="entry name" value="Adrenodoxin-like"/>
</dbReference>
<gene>
    <name evidence="7" type="ORF">CTEN210_11292</name>
</gene>
<dbReference type="InterPro" id="IPR001041">
    <property type="entry name" value="2Fe-2S_ferredoxin-type"/>
</dbReference>
<keyword evidence="3" id="KW-0408">Iron</keyword>
<organism evidence="7 8">
    <name type="scientific">Chaetoceros tenuissimus</name>
    <dbReference type="NCBI Taxonomy" id="426638"/>
    <lineage>
        <taxon>Eukaryota</taxon>
        <taxon>Sar</taxon>
        <taxon>Stramenopiles</taxon>
        <taxon>Ochrophyta</taxon>
        <taxon>Bacillariophyta</taxon>
        <taxon>Coscinodiscophyceae</taxon>
        <taxon>Chaetocerotophycidae</taxon>
        <taxon>Chaetocerotales</taxon>
        <taxon>Chaetocerotaceae</taxon>
        <taxon>Chaetoceros</taxon>
    </lineage>
</organism>
<evidence type="ECO:0000256" key="2">
    <source>
        <dbReference type="ARBA" id="ARBA00022723"/>
    </source>
</evidence>
<keyword evidence="1" id="KW-0001">2Fe-2S</keyword>
<evidence type="ECO:0000313" key="8">
    <source>
        <dbReference type="Proteomes" id="UP001054902"/>
    </source>
</evidence>
<dbReference type="Gene3D" id="3.10.20.30">
    <property type="match status" value="1"/>
</dbReference>
<dbReference type="PANTHER" id="PTHR23426:SF67">
    <property type="entry name" value="2FE-2S FERREDOXIN-TYPE DOMAIN-CONTAINING PROTEIN"/>
    <property type="match status" value="1"/>
</dbReference>
<dbReference type="PANTHER" id="PTHR23426">
    <property type="entry name" value="FERREDOXIN/ADRENODOXIN"/>
    <property type="match status" value="1"/>
</dbReference>
<dbReference type="GO" id="GO:0051537">
    <property type="term" value="F:2 iron, 2 sulfur cluster binding"/>
    <property type="evidence" value="ECO:0007669"/>
    <property type="project" value="UniProtKB-KW"/>
</dbReference>
<keyword evidence="4" id="KW-0411">Iron-sulfur</keyword>
<reference evidence="7 8" key="1">
    <citation type="journal article" date="2021" name="Sci. Rep.">
        <title>The genome of the diatom Chaetoceros tenuissimus carries an ancient integrated fragment of an extant virus.</title>
        <authorList>
            <person name="Hongo Y."/>
            <person name="Kimura K."/>
            <person name="Takaki Y."/>
            <person name="Yoshida Y."/>
            <person name="Baba S."/>
            <person name="Kobayashi G."/>
            <person name="Nagasaki K."/>
            <person name="Hano T."/>
            <person name="Tomaru Y."/>
        </authorList>
    </citation>
    <scope>NUCLEOTIDE SEQUENCE [LARGE SCALE GENOMIC DNA]</scope>
    <source>
        <strain evidence="7 8">NIES-3715</strain>
    </source>
</reference>
<dbReference type="SUPFAM" id="SSF54292">
    <property type="entry name" value="2Fe-2S ferredoxin-like"/>
    <property type="match status" value="1"/>
</dbReference>
<dbReference type="Proteomes" id="UP001054902">
    <property type="component" value="Unassembled WGS sequence"/>
</dbReference>
<dbReference type="InterPro" id="IPR012675">
    <property type="entry name" value="Beta-grasp_dom_sf"/>
</dbReference>
<keyword evidence="5" id="KW-0732">Signal</keyword>
<dbReference type="AlphaFoldDB" id="A0AAD3D126"/>
<keyword evidence="2" id="KW-0479">Metal-binding</keyword>
<dbReference type="GO" id="GO:0046872">
    <property type="term" value="F:metal ion binding"/>
    <property type="evidence" value="ECO:0007669"/>
    <property type="project" value="UniProtKB-KW"/>
</dbReference>
<evidence type="ECO:0000256" key="5">
    <source>
        <dbReference type="SAM" id="SignalP"/>
    </source>
</evidence>
<feature type="signal peptide" evidence="5">
    <location>
        <begin position="1"/>
        <end position="19"/>
    </location>
</feature>
<dbReference type="InterPro" id="IPR036010">
    <property type="entry name" value="2Fe-2S_ferredoxin-like_sf"/>
</dbReference>
<name>A0AAD3D126_9STRA</name>
<dbReference type="GO" id="GO:0005739">
    <property type="term" value="C:mitochondrion"/>
    <property type="evidence" value="ECO:0007669"/>
    <property type="project" value="TreeGrafter"/>
</dbReference>